<dbReference type="Gene3D" id="3.40.50.300">
    <property type="entry name" value="P-loop containing nucleotide triphosphate hydrolases"/>
    <property type="match status" value="1"/>
</dbReference>
<dbReference type="Pfam" id="PF00005">
    <property type="entry name" value="ABC_tran"/>
    <property type="match status" value="1"/>
</dbReference>
<dbReference type="PANTHER" id="PTHR43158:SF1">
    <property type="entry name" value="ABC TRANSPORTER, ATP-BINDING PROTEIN"/>
    <property type="match status" value="1"/>
</dbReference>
<accession>A0ABQ1PWX5</accession>
<evidence type="ECO:0000313" key="4">
    <source>
        <dbReference type="EMBL" id="GGD05664.1"/>
    </source>
</evidence>
<dbReference type="InterPro" id="IPR003439">
    <property type="entry name" value="ABC_transporter-like_ATP-bd"/>
</dbReference>
<keyword evidence="2 4" id="KW-0067">ATP-binding</keyword>
<evidence type="ECO:0000259" key="3">
    <source>
        <dbReference type="PROSITE" id="PS50893"/>
    </source>
</evidence>
<dbReference type="SMART" id="SM00382">
    <property type="entry name" value="AAA"/>
    <property type="match status" value="1"/>
</dbReference>
<keyword evidence="1" id="KW-0547">Nucleotide-binding</keyword>
<evidence type="ECO:0000256" key="2">
    <source>
        <dbReference type="ARBA" id="ARBA00022840"/>
    </source>
</evidence>
<dbReference type="EMBL" id="BMIN01000004">
    <property type="protein sequence ID" value="GGD05664.1"/>
    <property type="molecule type" value="Genomic_DNA"/>
</dbReference>
<dbReference type="PANTHER" id="PTHR43158">
    <property type="entry name" value="SKFA PEPTIDE EXPORT ATP-BINDING PROTEIN SKFE"/>
    <property type="match status" value="1"/>
</dbReference>
<keyword evidence="5" id="KW-1185">Reference proteome</keyword>
<dbReference type="RefSeq" id="WP_188651735.1">
    <property type="nucleotide sequence ID" value="NZ_BMIN01000004.1"/>
</dbReference>
<dbReference type="InterPro" id="IPR003593">
    <property type="entry name" value="AAA+_ATPase"/>
</dbReference>
<feature type="domain" description="ABC transporter" evidence="3">
    <location>
        <begin position="2"/>
        <end position="226"/>
    </location>
</feature>
<dbReference type="CDD" id="cd03230">
    <property type="entry name" value="ABC_DR_subfamily_A"/>
    <property type="match status" value="1"/>
</dbReference>
<organism evidence="4 5">
    <name type="scientific">Pontibacillus salipaludis</name>
    <dbReference type="NCBI Taxonomy" id="1697394"/>
    <lineage>
        <taxon>Bacteria</taxon>
        <taxon>Bacillati</taxon>
        <taxon>Bacillota</taxon>
        <taxon>Bacilli</taxon>
        <taxon>Bacillales</taxon>
        <taxon>Bacillaceae</taxon>
        <taxon>Pontibacillus</taxon>
    </lineage>
</organism>
<protein>
    <submittedName>
        <fullName evidence="4">ABC transporter ATP-binding protein YhcG</fullName>
    </submittedName>
</protein>
<evidence type="ECO:0000256" key="1">
    <source>
        <dbReference type="ARBA" id="ARBA00022741"/>
    </source>
</evidence>
<proteinExistence type="predicted"/>
<sequence length="235" mass="26540">MISFENVTKQYIKHKALNDVTFNLENGKVIGLVGENGSGKSTTLKLIAGLLRTTKGKVLVDGQSNVDRKISYSVAYMSELDHVYPFFTVGEAIDFFASQYNDFNQEKAEEILSFMKLQKEQKVKTLSKGNKGRLKMTITLARNVPYILLDEPFSGLDPMVRSAIVKGLIRFVDLETQSLIITTHEIKEIEPVLDEVLVIRDGKVLGHQLVDDIRCDGKDVVGWMEQLYEEVQIHD</sequence>
<gene>
    <name evidence="4" type="primary">yhcG</name>
    <name evidence="4" type="ORF">GCM10011389_11460</name>
</gene>
<dbReference type="SUPFAM" id="SSF52540">
    <property type="entry name" value="P-loop containing nucleoside triphosphate hydrolases"/>
    <property type="match status" value="1"/>
</dbReference>
<dbReference type="GO" id="GO:0005524">
    <property type="term" value="F:ATP binding"/>
    <property type="evidence" value="ECO:0007669"/>
    <property type="project" value="UniProtKB-KW"/>
</dbReference>
<dbReference type="InterPro" id="IPR027417">
    <property type="entry name" value="P-loop_NTPase"/>
</dbReference>
<reference evidence="5" key="1">
    <citation type="journal article" date="2019" name="Int. J. Syst. Evol. Microbiol.">
        <title>The Global Catalogue of Microorganisms (GCM) 10K type strain sequencing project: providing services to taxonomists for standard genome sequencing and annotation.</title>
        <authorList>
            <consortium name="The Broad Institute Genomics Platform"/>
            <consortium name="The Broad Institute Genome Sequencing Center for Infectious Disease"/>
            <person name="Wu L."/>
            <person name="Ma J."/>
        </authorList>
    </citation>
    <scope>NUCLEOTIDE SEQUENCE [LARGE SCALE GENOMIC DNA]</scope>
    <source>
        <strain evidence="5">CGMCC 1.15353</strain>
    </source>
</reference>
<dbReference type="Proteomes" id="UP000642571">
    <property type="component" value="Unassembled WGS sequence"/>
</dbReference>
<name>A0ABQ1PWX5_9BACI</name>
<evidence type="ECO:0000313" key="5">
    <source>
        <dbReference type="Proteomes" id="UP000642571"/>
    </source>
</evidence>
<dbReference type="PROSITE" id="PS50893">
    <property type="entry name" value="ABC_TRANSPORTER_2"/>
    <property type="match status" value="1"/>
</dbReference>
<comment type="caution">
    <text evidence="4">The sequence shown here is derived from an EMBL/GenBank/DDBJ whole genome shotgun (WGS) entry which is preliminary data.</text>
</comment>